<evidence type="ECO:0000313" key="2">
    <source>
        <dbReference type="Proteomes" id="UP000652761"/>
    </source>
</evidence>
<keyword evidence="2" id="KW-1185">Reference proteome</keyword>
<comment type="caution">
    <text evidence="1">The sequence shown here is derived from an EMBL/GenBank/DDBJ whole genome shotgun (WGS) entry which is preliminary data.</text>
</comment>
<dbReference type="EMBL" id="NMUH01004592">
    <property type="protein sequence ID" value="MQM10147.1"/>
    <property type="molecule type" value="Genomic_DNA"/>
</dbReference>
<gene>
    <name evidence="1" type="ORF">Taro_043036</name>
</gene>
<protein>
    <submittedName>
        <fullName evidence="1">Uncharacterized protein</fullName>
    </submittedName>
</protein>
<evidence type="ECO:0000313" key="1">
    <source>
        <dbReference type="EMBL" id="MQM10147.1"/>
    </source>
</evidence>
<reference evidence="1" key="1">
    <citation type="submission" date="2017-07" db="EMBL/GenBank/DDBJ databases">
        <title>Taro Niue Genome Assembly and Annotation.</title>
        <authorList>
            <person name="Atibalentja N."/>
            <person name="Keating K."/>
            <person name="Fields C.J."/>
        </authorList>
    </citation>
    <scope>NUCLEOTIDE SEQUENCE</scope>
    <source>
        <strain evidence="1">Niue_2</strain>
        <tissue evidence="1">Leaf</tissue>
    </source>
</reference>
<dbReference type="Proteomes" id="UP000652761">
    <property type="component" value="Unassembled WGS sequence"/>
</dbReference>
<name>A0A843WQD5_COLES</name>
<accession>A0A843WQD5</accession>
<dbReference type="AlphaFoldDB" id="A0A843WQD5"/>
<organism evidence="1 2">
    <name type="scientific">Colocasia esculenta</name>
    <name type="common">Wild taro</name>
    <name type="synonym">Arum esculentum</name>
    <dbReference type="NCBI Taxonomy" id="4460"/>
    <lineage>
        <taxon>Eukaryota</taxon>
        <taxon>Viridiplantae</taxon>
        <taxon>Streptophyta</taxon>
        <taxon>Embryophyta</taxon>
        <taxon>Tracheophyta</taxon>
        <taxon>Spermatophyta</taxon>
        <taxon>Magnoliopsida</taxon>
        <taxon>Liliopsida</taxon>
        <taxon>Araceae</taxon>
        <taxon>Aroideae</taxon>
        <taxon>Colocasieae</taxon>
        <taxon>Colocasia</taxon>
    </lineage>
</organism>
<sequence>MGPQVDRAAVVCGCVHGCGSLDSLYRGGCRRESVAGVLEVWTVCPPLSCLWRWLGCSCCDGSLGVSCVDTRLLFL</sequence>
<proteinExistence type="predicted"/>